<organism evidence="2 3">
    <name type="scientific">Clonostachys chloroleuca</name>
    <dbReference type="NCBI Taxonomy" id="1926264"/>
    <lineage>
        <taxon>Eukaryota</taxon>
        <taxon>Fungi</taxon>
        <taxon>Dikarya</taxon>
        <taxon>Ascomycota</taxon>
        <taxon>Pezizomycotina</taxon>
        <taxon>Sordariomycetes</taxon>
        <taxon>Hypocreomycetidae</taxon>
        <taxon>Hypocreales</taxon>
        <taxon>Bionectriaceae</taxon>
        <taxon>Clonostachys</taxon>
    </lineage>
</organism>
<protein>
    <submittedName>
        <fullName evidence="2">Uncharacterized protein</fullName>
    </submittedName>
</protein>
<keyword evidence="3" id="KW-1185">Reference proteome</keyword>
<dbReference type="AlphaFoldDB" id="A0AA35LS33"/>
<dbReference type="Proteomes" id="UP001160390">
    <property type="component" value="Unassembled WGS sequence"/>
</dbReference>
<evidence type="ECO:0000256" key="1">
    <source>
        <dbReference type="SAM" id="MobiDB-lite"/>
    </source>
</evidence>
<feature type="region of interest" description="Disordered" evidence="1">
    <location>
        <begin position="147"/>
        <end position="201"/>
    </location>
</feature>
<feature type="region of interest" description="Disordered" evidence="1">
    <location>
        <begin position="61"/>
        <end position="80"/>
    </location>
</feature>
<feature type="compositionally biased region" description="Acidic residues" evidence="1">
    <location>
        <begin position="148"/>
        <end position="167"/>
    </location>
</feature>
<feature type="compositionally biased region" description="Acidic residues" evidence="1">
    <location>
        <begin position="176"/>
        <end position="193"/>
    </location>
</feature>
<evidence type="ECO:0000313" key="3">
    <source>
        <dbReference type="Proteomes" id="UP001160390"/>
    </source>
</evidence>
<evidence type="ECO:0000313" key="2">
    <source>
        <dbReference type="EMBL" id="CAI6044890.1"/>
    </source>
</evidence>
<dbReference type="EMBL" id="CABFNP030000582">
    <property type="protein sequence ID" value="CAI6044890.1"/>
    <property type="molecule type" value="Genomic_DNA"/>
</dbReference>
<name>A0AA35LS33_9HYPO</name>
<proteinExistence type="predicted"/>
<gene>
    <name evidence="2" type="ORF">CCHLO57077_00012951</name>
</gene>
<accession>A0AA35LS33</accession>
<reference evidence="2" key="1">
    <citation type="submission" date="2023-01" db="EMBL/GenBank/DDBJ databases">
        <authorList>
            <person name="Piombo E."/>
        </authorList>
    </citation>
    <scope>NUCLEOTIDE SEQUENCE</scope>
</reference>
<comment type="caution">
    <text evidence="2">The sequence shown here is derived from an EMBL/GenBank/DDBJ whole genome shotgun (WGS) entry which is preliminary data.</text>
</comment>
<sequence>MEKEDSTPPKPRKISLQRRWAHEYALTQPGYDDLPCPTTNNGASLITPPGTPLPPKIYPFPTLSHEQSRRDPYTPASTPRSIMDMDSQIFSLRIRLALSNLILRAEGRQREHCLSILYEVLTEDEIDKLIKVLEYLGVAEALSKASQEGEEAFQEGEEAFQEGEEAFQEDRGTSHEDEDLSDEEWEMSDEDAELSGKDGEVFPGDDGASAMVDTDIAMTGVPTFNHTNFWVPMQIMQIAGQKRKARSLLEDPLDAEQPDEEINYEDKFEPFTFDGDLGD</sequence>